<evidence type="ECO:0000313" key="2">
    <source>
        <dbReference type="EMBL" id="KAK9086784.1"/>
    </source>
</evidence>
<sequence>MCAQHLFRGVDSLCPKRFQNGCWCKGEGDGNESCKPIYDVNPHKLNTNSLISHISRGGQTAVWWFSSPNCDQTEGLRFSDLPNHRQTANHQNRNQTEPRFARFGRFGCGFGVKAAIAMAGEAAAVNVRAVESGDDGGGVSEREVTAARSEAQARSKSGGL</sequence>
<protein>
    <submittedName>
        <fullName evidence="2">Uncharacterized protein</fullName>
    </submittedName>
</protein>
<proteinExistence type="predicted"/>
<dbReference type="EMBL" id="JBBNAF010000013">
    <property type="protein sequence ID" value="KAK9086784.1"/>
    <property type="molecule type" value="Genomic_DNA"/>
</dbReference>
<organism evidence="2 3">
    <name type="scientific">Stephania yunnanensis</name>
    <dbReference type="NCBI Taxonomy" id="152371"/>
    <lineage>
        <taxon>Eukaryota</taxon>
        <taxon>Viridiplantae</taxon>
        <taxon>Streptophyta</taxon>
        <taxon>Embryophyta</taxon>
        <taxon>Tracheophyta</taxon>
        <taxon>Spermatophyta</taxon>
        <taxon>Magnoliopsida</taxon>
        <taxon>Ranunculales</taxon>
        <taxon>Menispermaceae</taxon>
        <taxon>Menispermoideae</taxon>
        <taxon>Cissampelideae</taxon>
        <taxon>Stephania</taxon>
    </lineage>
</organism>
<name>A0AAP0ED47_9MAGN</name>
<evidence type="ECO:0000313" key="3">
    <source>
        <dbReference type="Proteomes" id="UP001420932"/>
    </source>
</evidence>
<accession>A0AAP0ED47</accession>
<evidence type="ECO:0000256" key="1">
    <source>
        <dbReference type="SAM" id="MobiDB-lite"/>
    </source>
</evidence>
<dbReference type="Proteomes" id="UP001420932">
    <property type="component" value="Unassembled WGS sequence"/>
</dbReference>
<reference evidence="2 3" key="1">
    <citation type="submission" date="2024-01" db="EMBL/GenBank/DDBJ databases">
        <title>Genome assemblies of Stephania.</title>
        <authorList>
            <person name="Yang L."/>
        </authorList>
    </citation>
    <scope>NUCLEOTIDE SEQUENCE [LARGE SCALE GENOMIC DNA]</scope>
    <source>
        <strain evidence="2">YNDBR</strain>
        <tissue evidence="2">Leaf</tissue>
    </source>
</reference>
<dbReference type="AlphaFoldDB" id="A0AAP0ED47"/>
<keyword evidence="3" id="KW-1185">Reference proteome</keyword>
<gene>
    <name evidence="2" type="ORF">Syun_029178</name>
</gene>
<feature type="region of interest" description="Disordered" evidence="1">
    <location>
        <begin position="131"/>
        <end position="160"/>
    </location>
</feature>
<comment type="caution">
    <text evidence="2">The sequence shown here is derived from an EMBL/GenBank/DDBJ whole genome shotgun (WGS) entry which is preliminary data.</text>
</comment>